<feature type="domain" description="Peptidase S24/S26A/S26B/S26C" evidence="8">
    <location>
        <begin position="19"/>
        <end position="135"/>
    </location>
</feature>
<accession>A0ABW2IZJ4</accession>
<reference evidence="10" key="1">
    <citation type="journal article" date="2019" name="Int. J. Syst. Evol. Microbiol.">
        <title>The Global Catalogue of Microorganisms (GCM) 10K type strain sequencing project: providing services to taxonomists for standard genome sequencing and annotation.</title>
        <authorList>
            <consortium name="The Broad Institute Genomics Platform"/>
            <consortium name="The Broad Institute Genome Sequencing Center for Infectious Disease"/>
            <person name="Wu L."/>
            <person name="Ma J."/>
        </authorList>
    </citation>
    <scope>NUCLEOTIDE SEQUENCE [LARGE SCALE GENOMIC DNA]</scope>
    <source>
        <strain evidence="10">CCUG 60559</strain>
    </source>
</reference>
<organism evidence="9 10">
    <name type="scientific">Marinobacter aromaticivorans</name>
    <dbReference type="NCBI Taxonomy" id="1494078"/>
    <lineage>
        <taxon>Bacteria</taxon>
        <taxon>Pseudomonadati</taxon>
        <taxon>Pseudomonadota</taxon>
        <taxon>Gammaproteobacteria</taxon>
        <taxon>Pseudomonadales</taxon>
        <taxon>Marinobacteraceae</taxon>
        <taxon>Marinobacter</taxon>
    </lineage>
</organism>
<name>A0ABW2IZJ4_9GAMM</name>
<evidence type="ECO:0000313" key="9">
    <source>
        <dbReference type="EMBL" id="MFC7296654.1"/>
    </source>
</evidence>
<evidence type="ECO:0000256" key="5">
    <source>
        <dbReference type="ARBA" id="ARBA00023204"/>
    </source>
</evidence>
<keyword evidence="2" id="KW-0227">DNA damage</keyword>
<dbReference type="InterPro" id="IPR006197">
    <property type="entry name" value="Peptidase_S24_LexA"/>
</dbReference>
<dbReference type="EC" id="2.7.7.7" evidence="9"/>
<evidence type="ECO:0000256" key="3">
    <source>
        <dbReference type="ARBA" id="ARBA00022801"/>
    </source>
</evidence>
<gene>
    <name evidence="9" type="primary">umuD</name>
    <name evidence="9" type="ORF">ACFQQA_18230</name>
</gene>
<dbReference type="InterPro" id="IPR036286">
    <property type="entry name" value="LexA/Signal_pep-like_sf"/>
</dbReference>
<dbReference type="EMBL" id="JBHTBD010000016">
    <property type="protein sequence ID" value="MFC7296654.1"/>
    <property type="molecule type" value="Genomic_DNA"/>
</dbReference>
<keyword evidence="9" id="KW-0548">Nucleotidyltransferase</keyword>
<evidence type="ECO:0000256" key="6">
    <source>
        <dbReference type="ARBA" id="ARBA00023236"/>
    </source>
</evidence>
<dbReference type="Gene3D" id="2.10.109.10">
    <property type="entry name" value="Umud Fragment, subunit A"/>
    <property type="match status" value="1"/>
</dbReference>
<dbReference type="NCBIfam" id="NF007621">
    <property type="entry name" value="PRK10276.1"/>
    <property type="match status" value="1"/>
</dbReference>
<dbReference type="Proteomes" id="UP001596506">
    <property type="component" value="Unassembled WGS sequence"/>
</dbReference>
<dbReference type="SUPFAM" id="SSF51306">
    <property type="entry name" value="LexA/Signal peptidase"/>
    <property type="match status" value="1"/>
</dbReference>
<keyword evidence="3 7" id="KW-0378">Hydrolase</keyword>
<dbReference type="Pfam" id="PF00717">
    <property type="entry name" value="Peptidase_S24"/>
    <property type="match status" value="1"/>
</dbReference>
<sequence>MLITEIFRPAEQFQRSIALYADTVKAGFPSPAQDYIEKTLSLDDLCIRTPAATFFVRASGSSMEKAGIHDGDVLVVDRSLPPGHRKIVIASVDGEFVCKRLDLSVPSKPVLRAESDDYPDITLRDEDELEIFGVVTTVVHAL</sequence>
<keyword evidence="5" id="KW-0234">DNA repair</keyword>
<evidence type="ECO:0000256" key="2">
    <source>
        <dbReference type="ARBA" id="ARBA00022763"/>
    </source>
</evidence>
<protein>
    <submittedName>
        <fullName evidence="9">Translesion error-prone DNA polymerase V autoproteolytic subunit</fullName>
        <ecNumber evidence="9">2.7.7.7</ecNumber>
    </submittedName>
</protein>
<comment type="similarity">
    <text evidence="1 7">Belongs to the peptidase S24 family.</text>
</comment>
<dbReference type="InterPro" id="IPR015927">
    <property type="entry name" value="Peptidase_S24_S26A/B/C"/>
</dbReference>
<keyword evidence="9" id="KW-0808">Transferase</keyword>
<dbReference type="RefSeq" id="WP_100690104.1">
    <property type="nucleotide sequence ID" value="NZ_JBHTBD010000016.1"/>
</dbReference>
<keyword evidence="4 7" id="KW-0068">Autocatalytic cleavage</keyword>
<dbReference type="PRINTS" id="PR00726">
    <property type="entry name" value="LEXASERPTASE"/>
</dbReference>
<dbReference type="InterPro" id="IPR039418">
    <property type="entry name" value="LexA-like"/>
</dbReference>
<keyword evidence="6" id="KW-0742">SOS response</keyword>
<evidence type="ECO:0000259" key="8">
    <source>
        <dbReference type="Pfam" id="PF00717"/>
    </source>
</evidence>
<dbReference type="PANTHER" id="PTHR33516:SF2">
    <property type="entry name" value="LEXA REPRESSOR-RELATED"/>
    <property type="match status" value="1"/>
</dbReference>
<evidence type="ECO:0000313" key="10">
    <source>
        <dbReference type="Proteomes" id="UP001596506"/>
    </source>
</evidence>
<dbReference type="GO" id="GO:0003887">
    <property type="term" value="F:DNA-directed DNA polymerase activity"/>
    <property type="evidence" value="ECO:0007669"/>
    <property type="project" value="UniProtKB-EC"/>
</dbReference>
<evidence type="ECO:0000256" key="7">
    <source>
        <dbReference type="RuleBase" id="RU003991"/>
    </source>
</evidence>
<comment type="caution">
    <text evidence="9">The sequence shown here is derived from an EMBL/GenBank/DDBJ whole genome shotgun (WGS) entry which is preliminary data.</text>
</comment>
<dbReference type="InterPro" id="IPR050077">
    <property type="entry name" value="LexA_repressor"/>
</dbReference>
<proteinExistence type="inferred from homology"/>
<dbReference type="PANTHER" id="PTHR33516">
    <property type="entry name" value="LEXA REPRESSOR"/>
    <property type="match status" value="1"/>
</dbReference>
<evidence type="ECO:0000256" key="1">
    <source>
        <dbReference type="ARBA" id="ARBA00007484"/>
    </source>
</evidence>
<keyword evidence="10" id="KW-1185">Reference proteome</keyword>
<dbReference type="CDD" id="cd06529">
    <property type="entry name" value="S24_LexA-like"/>
    <property type="match status" value="1"/>
</dbReference>
<evidence type="ECO:0000256" key="4">
    <source>
        <dbReference type="ARBA" id="ARBA00022813"/>
    </source>
</evidence>